<sequence length="84" mass="9348">EINEYLPTVSTNKHPASANALGIVFSSIIVAPLIWFPEGYRLTAAMLIYVSMDNLLPRVQAIFPTSTTSFSSHCENYFNLLILI</sequence>
<reference evidence="2" key="1">
    <citation type="submission" date="2014-05" db="EMBL/GenBank/DDBJ databases">
        <authorList>
            <person name="Chronopoulou M."/>
        </authorList>
    </citation>
    <scope>NUCLEOTIDE SEQUENCE</scope>
    <source>
        <tissue evidence="2">Whole organism</tissue>
    </source>
</reference>
<proteinExistence type="predicted"/>
<keyword evidence="1" id="KW-0472">Membrane</keyword>
<evidence type="ECO:0000313" key="2">
    <source>
        <dbReference type="EMBL" id="CDW50354.1"/>
    </source>
</evidence>
<keyword evidence="1" id="KW-0812">Transmembrane</keyword>
<evidence type="ECO:0000256" key="1">
    <source>
        <dbReference type="SAM" id="Phobius"/>
    </source>
</evidence>
<protein>
    <submittedName>
        <fullName evidence="2">Uncharacterized protein</fullName>
    </submittedName>
</protein>
<keyword evidence="1" id="KW-1133">Transmembrane helix</keyword>
<feature type="transmembrane region" description="Helical" evidence="1">
    <location>
        <begin position="16"/>
        <end position="36"/>
    </location>
</feature>
<accession>A0A0K2VIU3</accession>
<dbReference type="EMBL" id="HACA01032993">
    <property type="protein sequence ID" value="CDW50354.1"/>
    <property type="molecule type" value="Transcribed_RNA"/>
</dbReference>
<organism evidence="2">
    <name type="scientific">Lepeophtheirus salmonis</name>
    <name type="common">Salmon louse</name>
    <name type="synonym">Caligus salmonis</name>
    <dbReference type="NCBI Taxonomy" id="72036"/>
    <lineage>
        <taxon>Eukaryota</taxon>
        <taxon>Metazoa</taxon>
        <taxon>Ecdysozoa</taxon>
        <taxon>Arthropoda</taxon>
        <taxon>Crustacea</taxon>
        <taxon>Multicrustacea</taxon>
        <taxon>Hexanauplia</taxon>
        <taxon>Copepoda</taxon>
        <taxon>Siphonostomatoida</taxon>
        <taxon>Caligidae</taxon>
        <taxon>Lepeophtheirus</taxon>
    </lineage>
</organism>
<dbReference type="AlphaFoldDB" id="A0A0K2VIU3"/>
<feature type="non-terminal residue" evidence="2">
    <location>
        <position position="1"/>
    </location>
</feature>
<name>A0A0K2VIU3_LEPSM</name>